<gene>
    <name evidence="11" type="ORF">OSB1V03_LOCUS5417</name>
</gene>
<keyword evidence="7 10" id="KW-0443">Lipid metabolism</keyword>
<dbReference type="GO" id="GO:0034625">
    <property type="term" value="P:fatty acid elongation, monounsaturated fatty acid"/>
    <property type="evidence" value="ECO:0007669"/>
    <property type="project" value="TreeGrafter"/>
</dbReference>
<feature type="transmembrane region" description="Helical" evidence="10">
    <location>
        <begin position="161"/>
        <end position="180"/>
    </location>
</feature>
<keyword evidence="4 10" id="KW-0812">Transmembrane</keyword>
<comment type="catalytic activity">
    <reaction evidence="10">
        <text>a very-long-chain acyl-CoA + malonyl-CoA + H(+) = a very-long-chain 3-oxoacyl-CoA + CO2 + CoA</text>
        <dbReference type="Rhea" id="RHEA:32727"/>
        <dbReference type="ChEBI" id="CHEBI:15378"/>
        <dbReference type="ChEBI" id="CHEBI:16526"/>
        <dbReference type="ChEBI" id="CHEBI:57287"/>
        <dbReference type="ChEBI" id="CHEBI:57384"/>
        <dbReference type="ChEBI" id="CHEBI:90725"/>
        <dbReference type="ChEBI" id="CHEBI:90736"/>
        <dbReference type="EC" id="2.3.1.199"/>
    </reaction>
</comment>
<reference evidence="11" key="1">
    <citation type="submission" date="2020-11" db="EMBL/GenBank/DDBJ databases">
        <authorList>
            <person name="Tran Van P."/>
        </authorList>
    </citation>
    <scope>NUCLEOTIDE SEQUENCE</scope>
</reference>
<feature type="transmembrane region" description="Helical" evidence="10">
    <location>
        <begin position="200"/>
        <end position="227"/>
    </location>
</feature>
<comment type="similarity">
    <text evidence="10">Belongs to the ELO family.</text>
</comment>
<feature type="transmembrane region" description="Helical" evidence="10">
    <location>
        <begin position="496"/>
        <end position="514"/>
    </location>
</feature>
<dbReference type="EC" id="2.3.1.199" evidence="10"/>
<keyword evidence="3 10" id="KW-0808">Transferase</keyword>
<dbReference type="GO" id="GO:0042761">
    <property type="term" value="P:very long-chain fatty acid biosynthetic process"/>
    <property type="evidence" value="ECO:0007669"/>
    <property type="project" value="TreeGrafter"/>
</dbReference>
<evidence type="ECO:0000256" key="2">
    <source>
        <dbReference type="ARBA" id="ARBA00022516"/>
    </source>
</evidence>
<evidence type="ECO:0000256" key="9">
    <source>
        <dbReference type="ARBA" id="ARBA00023160"/>
    </source>
</evidence>
<organism evidence="11">
    <name type="scientific">Medioppia subpectinata</name>
    <dbReference type="NCBI Taxonomy" id="1979941"/>
    <lineage>
        <taxon>Eukaryota</taxon>
        <taxon>Metazoa</taxon>
        <taxon>Ecdysozoa</taxon>
        <taxon>Arthropoda</taxon>
        <taxon>Chelicerata</taxon>
        <taxon>Arachnida</taxon>
        <taxon>Acari</taxon>
        <taxon>Acariformes</taxon>
        <taxon>Sarcoptiformes</taxon>
        <taxon>Oribatida</taxon>
        <taxon>Brachypylina</taxon>
        <taxon>Oppioidea</taxon>
        <taxon>Oppiidae</taxon>
        <taxon>Medioppia</taxon>
    </lineage>
</organism>
<keyword evidence="2 10" id="KW-0444">Lipid biosynthesis</keyword>
<evidence type="ECO:0000256" key="8">
    <source>
        <dbReference type="ARBA" id="ARBA00023136"/>
    </source>
</evidence>
<feature type="transmembrane region" description="Helical" evidence="10">
    <location>
        <begin position="59"/>
        <end position="81"/>
    </location>
</feature>
<dbReference type="GO" id="GO:0019367">
    <property type="term" value="P:fatty acid elongation, saturated fatty acid"/>
    <property type="evidence" value="ECO:0007669"/>
    <property type="project" value="TreeGrafter"/>
</dbReference>
<evidence type="ECO:0000256" key="6">
    <source>
        <dbReference type="ARBA" id="ARBA00022989"/>
    </source>
</evidence>
<dbReference type="GO" id="GO:0030148">
    <property type="term" value="P:sphingolipid biosynthetic process"/>
    <property type="evidence" value="ECO:0007669"/>
    <property type="project" value="TreeGrafter"/>
</dbReference>
<feature type="transmembrane region" description="Helical" evidence="10">
    <location>
        <begin position="389"/>
        <end position="414"/>
    </location>
</feature>
<keyword evidence="5 10" id="KW-0276">Fatty acid metabolism</keyword>
<dbReference type="GO" id="GO:0005789">
    <property type="term" value="C:endoplasmic reticulum membrane"/>
    <property type="evidence" value="ECO:0007669"/>
    <property type="project" value="TreeGrafter"/>
</dbReference>
<dbReference type="PANTHER" id="PTHR11157:SF69">
    <property type="entry name" value="ELONGATION OF VERY LONG CHAIN FATTY ACIDS PROTEIN 7"/>
    <property type="match status" value="1"/>
</dbReference>
<evidence type="ECO:0000256" key="3">
    <source>
        <dbReference type="ARBA" id="ARBA00022679"/>
    </source>
</evidence>
<dbReference type="Proteomes" id="UP000759131">
    <property type="component" value="Unassembled WGS sequence"/>
</dbReference>
<protein>
    <recommendedName>
        <fullName evidence="10">Elongation of very long chain fatty acids protein</fullName>
        <ecNumber evidence="10">2.3.1.199</ecNumber>
    </recommendedName>
    <alternativeName>
        <fullName evidence="10">Very-long-chain 3-oxoacyl-CoA synthase</fullName>
    </alternativeName>
</protein>
<evidence type="ECO:0000256" key="4">
    <source>
        <dbReference type="ARBA" id="ARBA00022692"/>
    </source>
</evidence>
<dbReference type="OrthoDB" id="434092at2759"/>
<proteinExistence type="inferred from homology"/>
<evidence type="ECO:0000313" key="12">
    <source>
        <dbReference type="Proteomes" id="UP000759131"/>
    </source>
</evidence>
<feature type="transmembrane region" description="Helical" evidence="10">
    <location>
        <begin position="534"/>
        <end position="552"/>
    </location>
</feature>
<feature type="transmembrane region" description="Helical" evidence="10">
    <location>
        <begin position="317"/>
        <end position="335"/>
    </location>
</feature>
<dbReference type="InterPro" id="IPR002076">
    <property type="entry name" value="ELO_fam"/>
</dbReference>
<accession>A0A7R9KN11</accession>
<evidence type="ECO:0000256" key="10">
    <source>
        <dbReference type="RuleBase" id="RU361115"/>
    </source>
</evidence>
<dbReference type="AlphaFoldDB" id="A0A7R9KN11"/>
<evidence type="ECO:0000313" key="11">
    <source>
        <dbReference type="EMBL" id="CAD7624980.1"/>
    </source>
</evidence>
<name>A0A7R9KN11_9ACAR</name>
<comment type="subcellular location">
    <subcellularLocation>
        <location evidence="1">Membrane</location>
        <topology evidence="1">Multi-pass membrane protein</topology>
    </subcellularLocation>
</comment>
<keyword evidence="9 10" id="KW-0275">Fatty acid biosynthesis</keyword>
<keyword evidence="12" id="KW-1185">Reference proteome</keyword>
<feature type="transmembrane region" description="Helical" evidence="10">
    <location>
        <begin position="347"/>
        <end position="368"/>
    </location>
</feature>
<dbReference type="GO" id="GO:0009922">
    <property type="term" value="F:fatty acid elongase activity"/>
    <property type="evidence" value="ECO:0007669"/>
    <property type="project" value="UniProtKB-EC"/>
</dbReference>
<sequence>MFERDIKMIAYFTCIRYIPKKRKTYYSVLRRTLFLLRFLGAPTGLWHLKSPHSTARSRLSLIGACIMLFASNLGAVGDAYLTIKDIFYMGQNRTFIENSTMVFLLLLNITGAVGLDILWWRRKQLIHLLDLIDWETRECGDGGQGLATECKFDCKHLRRNMIQLFAFNMIFSVFVSYLFITSSERPDYPTRHSYIHDLALALYGIRFFTIAAFTLIFELLVTFSWIFRLKVYKELRRVKKNLLTEAKSGQNPDPSEAKRMERWFTTFIVEFKLFDLIFKQISGFIYGLMVWSTLSLSEELITTIITHKVEKNELSHAINELFTLLVLIVFLHSLSGVEHIQRQLVKHLYHLGGPWTTWSLIAFYVYFVKDLGPKLMKNVEPFGLRHLMLFYNFAMILVNGWFFYQIVVVFNFGLDLNLFNFEKPDSRDTSPKTLAIIRLSYLFFISKLVDLIETIFFVLRKKHNQISNLHVYHHSVVPLMTHLSIKICPLGGPGTMFPLLNCLVHIVMYTYYLLSSLGPSVQKYLWWKRYITQIQLIQFVIFSIYSIFFFVYQRGYPPIFHYIGLCQIRVYKYHYIVK</sequence>
<keyword evidence="8 10" id="KW-0472">Membrane</keyword>
<feature type="transmembrane region" description="Helical" evidence="10">
    <location>
        <begin position="101"/>
        <end position="120"/>
    </location>
</feature>
<evidence type="ECO:0000256" key="7">
    <source>
        <dbReference type="ARBA" id="ARBA00023098"/>
    </source>
</evidence>
<evidence type="ECO:0000256" key="1">
    <source>
        <dbReference type="ARBA" id="ARBA00004141"/>
    </source>
</evidence>
<evidence type="ECO:0000256" key="5">
    <source>
        <dbReference type="ARBA" id="ARBA00022832"/>
    </source>
</evidence>
<dbReference type="EMBL" id="CAJPIZ010002723">
    <property type="protein sequence ID" value="CAG2105410.1"/>
    <property type="molecule type" value="Genomic_DNA"/>
</dbReference>
<dbReference type="EMBL" id="OC857298">
    <property type="protein sequence ID" value="CAD7624980.1"/>
    <property type="molecule type" value="Genomic_DNA"/>
</dbReference>
<dbReference type="GO" id="GO:0034626">
    <property type="term" value="P:fatty acid elongation, polyunsaturated fatty acid"/>
    <property type="evidence" value="ECO:0007669"/>
    <property type="project" value="TreeGrafter"/>
</dbReference>
<feature type="transmembrane region" description="Helical" evidence="10">
    <location>
        <begin position="434"/>
        <end position="459"/>
    </location>
</feature>
<dbReference type="Pfam" id="PF01151">
    <property type="entry name" value="ELO"/>
    <property type="match status" value="1"/>
</dbReference>
<keyword evidence="6 10" id="KW-1133">Transmembrane helix</keyword>
<dbReference type="PANTHER" id="PTHR11157">
    <property type="entry name" value="FATTY ACID ACYL TRANSFERASE-RELATED"/>
    <property type="match status" value="1"/>
</dbReference>
<comment type="caution">
    <text evidence="10">Lacks conserved residue(s) required for the propagation of feature annotation.</text>
</comment>